<organism evidence="2 3">
    <name type="scientific">Pseudovirgaria hyperparasitica</name>
    <dbReference type="NCBI Taxonomy" id="470096"/>
    <lineage>
        <taxon>Eukaryota</taxon>
        <taxon>Fungi</taxon>
        <taxon>Dikarya</taxon>
        <taxon>Ascomycota</taxon>
        <taxon>Pezizomycotina</taxon>
        <taxon>Dothideomycetes</taxon>
        <taxon>Dothideomycetes incertae sedis</taxon>
        <taxon>Acrospermales</taxon>
        <taxon>Acrospermaceae</taxon>
        <taxon>Pseudovirgaria</taxon>
    </lineage>
</organism>
<dbReference type="EMBL" id="ML996565">
    <property type="protein sequence ID" value="KAF2762765.1"/>
    <property type="molecule type" value="Genomic_DNA"/>
</dbReference>
<dbReference type="InterPro" id="IPR011992">
    <property type="entry name" value="EF-hand-dom_pair"/>
</dbReference>
<dbReference type="OrthoDB" id="26525at2759"/>
<keyword evidence="3" id="KW-1185">Reference proteome</keyword>
<protein>
    <recommendedName>
        <fullName evidence="4">EF-hand</fullName>
    </recommendedName>
</protein>
<dbReference type="Proteomes" id="UP000799437">
    <property type="component" value="Unassembled WGS sequence"/>
</dbReference>
<dbReference type="SUPFAM" id="SSF47473">
    <property type="entry name" value="EF-hand"/>
    <property type="match status" value="1"/>
</dbReference>
<dbReference type="Gene3D" id="1.10.238.10">
    <property type="entry name" value="EF-hand"/>
    <property type="match status" value="2"/>
</dbReference>
<sequence>MLGVIIAYPAGCNVRKAGLIIIVSIIRQTGDHSFASTRPNSFAIPGPSMPPKRRAPPPAAAAPKPARSKLAKENNITDAQVHEITEAFNLFATRAPIEQAEHDHDEEDADEVLGTGRRRRKGKGKAKEVEAEEALRREDVRRCLIALNLSVSSRELPELFETLDPTETGYITFGPFLAYAALLLNNRPDDGSDAEQEEAQDEEIEHAWQLFTHGHDGPITMAHLKLVARELKEEVPDEVLKDMILVANGDQGNNGVKKGVKRDEFVGVMRRAGVFG</sequence>
<evidence type="ECO:0000313" key="3">
    <source>
        <dbReference type="Proteomes" id="UP000799437"/>
    </source>
</evidence>
<name>A0A6A6WKP4_9PEZI</name>
<feature type="region of interest" description="Disordered" evidence="1">
    <location>
        <begin position="34"/>
        <end position="70"/>
    </location>
</feature>
<accession>A0A6A6WKP4</accession>
<dbReference type="RefSeq" id="XP_033605216.1">
    <property type="nucleotide sequence ID" value="XM_033745093.1"/>
</dbReference>
<feature type="region of interest" description="Disordered" evidence="1">
    <location>
        <begin position="100"/>
        <end position="124"/>
    </location>
</feature>
<evidence type="ECO:0008006" key="4">
    <source>
        <dbReference type="Google" id="ProtNLM"/>
    </source>
</evidence>
<reference evidence="2" key="1">
    <citation type="journal article" date="2020" name="Stud. Mycol.">
        <title>101 Dothideomycetes genomes: a test case for predicting lifestyles and emergence of pathogens.</title>
        <authorList>
            <person name="Haridas S."/>
            <person name="Albert R."/>
            <person name="Binder M."/>
            <person name="Bloem J."/>
            <person name="Labutti K."/>
            <person name="Salamov A."/>
            <person name="Andreopoulos B."/>
            <person name="Baker S."/>
            <person name="Barry K."/>
            <person name="Bills G."/>
            <person name="Bluhm B."/>
            <person name="Cannon C."/>
            <person name="Castanera R."/>
            <person name="Culley D."/>
            <person name="Daum C."/>
            <person name="Ezra D."/>
            <person name="Gonzalez J."/>
            <person name="Henrissat B."/>
            <person name="Kuo A."/>
            <person name="Liang C."/>
            <person name="Lipzen A."/>
            <person name="Lutzoni F."/>
            <person name="Magnuson J."/>
            <person name="Mondo S."/>
            <person name="Nolan M."/>
            <person name="Ohm R."/>
            <person name="Pangilinan J."/>
            <person name="Park H.-J."/>
            <person name="Ramirez L."/>
            <person name="Alfaro M."/>
            <person name="Sun H."/>
            <person name="Tritt A."/>
            <person name="Yoshinaga Y."/>
            <person name="Zwiers L.-H."/>
            <person name="Turgeon B."/>
            <person name="Goodwin S."/>
            <person name="Spatafora J."/>
            <person name="Crous P."/>
            <person name="Grigoriev I."/>
        </authorList>
    </citation>
    <scope>NUCLEOTIDE SEQUENCE</scope>
    <source>
        <strain evidence="2">CBS 121739</strain>
    </source>
</reference>
<gene>
    <name evidence="2" type="ORF">EJ05DRAFT_481652</name>
</gene>
<evidence type="ECO:0000313" key="2">
    <source>
        <dbReference type="EMBL" id="KAF2762765.1"/>
    </source>
</evidence>
<dbReference type="AlphaFoldDB" id="A0A6A6WKP4"/>
<dbReference type="GeneID" id="54486147"/>
<evidence type="ECO:0000256" key="1">
    <source>
        <dbReference type="SAM" id="MobiDB-lite"/>
    </source>
</evidence>
<proteinExistence type="predicted"/>